<dbReference type="Proteomes" id="UP000003614">
    <property type="component" value="Unassembled WGS sequence"/>
</dbReference>
<name>A0A6C8EXL1_SALV4</name>
<dbReference type="AlphaFoldDB" id="A0A6C8EXL1"/>
<accession>A0A6C8EXL1</accession>
<protein>
    <submittedName>
        <fullName evidence="1">Uncharacterized protein</fullName>
    </submittedName>
</protein>
<proteinExistence type="predicted"/>
<comment type="caution">
    <text evidence="1">The sequence shown here is derived from an EMBL/GenBank/DDBJ whole genome shotgun (WGS) entry which is preliminary data.</text>
</comment>
<reference evidence="1 2" key="1">
    <citation type="journal article" date="2011" name="J. Bacteriol.">
        <title>Comparative genomics of 28 Salmonella enterica isolates: evidence for CRISPR-mediated adaptive sublineage evolution.</title>
        <authorList>
            <person name="Fricke W.F."/>
            <person name="Mammel M.K."/>
            <person name="McDermott P.F."/>
            <person name="Tartera C."/>
            <person name="White D.G."/>
            <person name="Leclerc J.E."/>
            <person name="Ravel J."/>
            <person name="Cebula T.A."/>
        </authorList>
    </citation>
    <scope>NUCLEOTIDE SEQUENCE [LARGE SCALE GENOMIC DNA]</scope>
    <source>
        <strain evidence="1 2">SL491</strain>
    </source>
</reference>
<sequence length="153" mass="17108">MFTSIMTMGSVFSDAAPHDRHIVHPLTSSRNILLPSKKASLFTYNNDVVSFPITSRKHLSLLLLTPPQVKKLTNHSSIPRGEVALFIASSVPVPAACKYLNIFSGDALVIGILIPSYGSEPIPYRCESSHIYTRNNKKRYKVIFVFRALVEYE</sequence>
<organism evidence="1 2">
    <name type="scientific">Salmonella virchow (strain SL491)</name>
    <dbReference type="NCBI Taxonomy" id="465517"/>
    <lineage>
        <taxon>Bacteria</taxon>
        <taxon>Pseudomonadati</taxon>
        <taxon>Pseudomonadota</taxon>
        <taxon>Gammaproteobacteria</taxon>
        <taxon>Enterobacterales</taxon>
        <taxon>Enterobacteriaceae</taxon>
        <taxon>Salmonella</taxon>
    </lineage>
</organism>
<gene>
    <name evidence="1" type="ORF">SeV_A1087</name>
</gene>
<evidence type="ECO:0000313" key="1">
    <source>
        <dbReference type="EMBL" id="EDZ01828.1"/>
    </source>
</evidence>
<dbReference type="EMBL" id="ABFH02000002">
    <property type="protein sequence ID" value="EDZ01828.1"/>
    <property type="molecule type" value="Genomic_DNA"/>
</dbReference>
<evidence type="ECO:0000313" key="2">
    <source>
        <dbReference type="Proteomes" id="UP000003614"/>
    </source>
</evidence>